<keyword evidence="4" id="KW-1185">Reference proteome</keyword>
<dbReference type="SUPFAM" id="SSF48452">
    <property type="entry name" value="TPR-like"/>
    <property type="match status" value="2"/>
</dbReference>
<dbReference type="SUPFAM" id="SSF52540">
    <property type="entry name" value="P-loop containing nucleoside triphosphate hydrolases"/>
    <property type="match status" value="1"/>
</dbReference>
<dbReference type="Gene3D" id="1.25.40.10">
    <property type="entry name" value="Tetratricopeptide repeat domain"/>
    <property type="match status" value="2"/>
</dbReference>
<dbReference type="GO" id="GO:0043531">
    <property type="term" value="F:ADP binding"/>
    <property type="evidence" value="ECO:0007669"/>
    <property type="project" value="InterPro"/>
</dbReference>
<dbReference type="Pfam" id="PF00931">
    <property type="entry name" value="NB-ARC"/>
    <property type="match status" value="1"/>
</dbReference>
<dbReference type="InterPro" id="IPR002182">
    <property type="entry name" value="NB-ARC"/>
</dbReference>
<dbReference type="Proteomes" id="UP001197093">
    <property type="component" value="Unassembled WGS sequence"/>
</dbReference>
<comment type="caution">
    <text evidence="3">The sequence shown here is derived from an EMBL/GenBank/DDBJ whole genome shotgun (WGS) entry which is preliminary data.</text>
</comment>
<dbReference type="Gene3D" id="3.40.50.300">
    <property type="entry name" value="P-loop containing nucleotide triphosphate hydrolases"/>
    <property type="match status" value="1"/>
</dbReference>
<dbReference type="InterPro" id="IPR027417">
    <property type="entry name" value="P-loop_NTPase"/>
</dbReference>
<dbReference type="Pfam" id="PF13424">
    <property type="entry name" value="TPR_12"/>
    <property type="match status" value="2"/>
</dbReference>
<dbReference type="PROSITE" id="PS50005">
    <property type="entry name" value="TPR"/>
    <property type="match status" value="1"/>
</dbReference>
<keyword evidence="1" id="KW-0802">TPR repeat</keyword>
<dbReference type="Pfam" id="PF13374">
    <property type="entry name" value="TPR_10"/>
    <property type="match status" value="2"/>
</dbReference>
<feature type="domain" description="NB-ARC" evidence="2">
    <location>
        <begin position="231"/>
        <end position="407"/>
    </location>
</feature>
<reference evidence="3" key="1">
    <citation type="submission" date="2023-02" db="EMBL/GenBank/DDBJ databases">
        <authorList>
            <person name="Palmer J.M."/>
        </authorList>
    </citation>
    <scope>NUCLEOTIDE SEQUENCE</scope>
    <source>
        <strain evidence="3">FW57</strain>
    </source>
</reference>
<sequence>MTCLDPFYHYPYKGINEAGEESSSKLFWPNEYLTQDIPEARTWTYGYNADAVGGLFEANNKNSVSQHGRDFAVRVEREIRNEAIRRSEIASNLALLALQDSNKKIVKTLEVNSEILDNIHEEFKTIADQLRIRIHSFQEGRGVLGMKGIYNKVVDDVSSKLDLPRSLETVESIDANHMQMARCGDRADPRYRTILGVLQQFIYRTMVDESRGTMPCYFIPLHENRRFVGREKTLDTLKTKFFVGKEWRKAAVVGLGGVGKTQVALQLAYWAKKHQPDFSIFWVPALSKATFEQAFAAMARKLPIPSSGNHDDLRESARRYLSSEAAGPWLLVVDNADDADILFGSAGMRAPGGISRYLPESKDGLTLFTTRSLDIAVSVAGSDVVELHAMDPEEATAFLEKSLIQKDLLRDEAATGELLMQLTYLPLAITQAAAYINIKKIPLAEYARLLQGTQQGIISLMSKEFRDNTRYAGSQNAVATTWLVSFDQIRKSHKAAADLLSFISCIEPKEIPQSLLPDSASAEQLVDAIGTLCAYGFLTRRGDSKVFDMHGLHVAAFAPEALPQDESLWFASRAELAMAYIDNGQPKEAIVLSRQIVTVQAKTLAEDHPMRLEGQRVLAKVYQANGEIKEAIALLQQVVAIGAQSLPEDNHSRFTSQCNLAEAYLDNGQVEEAIVLFQRAIANKAKTLAEDHPLRLLLQHKLAAAYQANGQVEEAISLIQQVIAIEAKTLAEDHPERLTSQHALANAYLENGRVEEAIALLQHVVDIQNKIFAEDHSAQVTSQYSLGIAYLENGQVEEAILLLQQVVTMRAKTLPENHPSLLEPQQLLAMAQREHDRVTHADGFDSDELDLSVH</sequence>
<dbReference type="AlphaFoldDB" id="A0AAD4ERR1"/>
<organism evidence="3 4">
    <name type="scientific">Staphylotrichum longicolle</name>
    <dbReference type="NCBI Taxonomy" id="669026"/>
    <lineage>
        <taxon>Eukaryota</taxon>
        <taxon>Fungi</taxon>
        <taxon>Dikarya</taxon>
        <taxon>Ascomycota</taxon>
        <taxon>Pezizomycotina</taxon>
        <taxon>Sordariomycetes</taxon>
        <taxon>Sordariomycetidae</taxon>
        <taxon>Sordariales</taxon>
        <taxon>Chaetomiaceae</taxon>
        <taxon>Staphylotrichum</taxon>
    </lineage>
</organism>
<name>A0AAD4ERR1_9PEZI</name>
<dbReference type="InterPro" id="IPR011990">
    <property type="entry name" value="TPR-like_helical_dom_sf"/>
</dbReference>
<evidence type="ECO:0000313" key="3">
    <source>
        <dbReference type="EMBL" id="KAG7284212.1"/>
    </source>
</evidence>
<protein>
    <recommendedName>
        <fullName evidence="2">NB-ARC domain-containing protein</fullName>
    </recommendedName>
</protein>
<dbReference type="PANTHER" id="PTHR46082:SF6">
    <property type="entry name" value="AAA+ ATPASE DOMAIN-CONTAINING PROTEIN-RELATED"/>
    <property type="match status" value="1"/>
</dbReference>
<accession>A0AAD4ERR1</accession>
<dbReference type="InterPro" id="IPR053137">
    <property type="entry name" value="NLR-like"/>
</dbReference>
<dbReference type="InterPro" id="IPR019734">
    <property type="entry name" value="TPR_rpt"/>
</dbReference>
<evidence type="ECO:0000256" key="1">
    <source>
        <dbReference type="PROSITE-ProRule" id="PRU00339"/>
    </source>
</evidence>
<proteinExistence type="predicted"/>
<dbReference type="EMBL" id="JAHCVI010000006">
    <property type="protein sequence ID" value="KAG7284212.1"/>
    <property type="molecule type" value="Genomic_DNA"/>
</dbReference>
<feature type="repeat" description="TPR" evidence="1">
    <location>
        <begin position="780"/>
        <end position="813"/>
    </location>
</feature>
<dbReference type="SMART" id="SM00028">
    <property type="entry name" value="TPR"/>
    <property type="match status" value="6"/>
</dbReference>
<dbReference type="PANTHER" id="PTHR46082">
    <property type="entry name" value="ATP/GTP-BINDING PROTEIN-RELATED"/>
    <property type="match status" value="1"/>
</dbReference>
<evidence type="ECO:0000313" key="4">
    <source>
        <dbReference type="Proteomes" id="UP001197093"/>
    </source>
</evidence>
<evidence type="ECO:0000259" key="2">
    <source>
        <dbReference type="Pfam" id="PF00931"/>
    </source>
</evidence>
<gene>
    <name evidence="3" type="ORF">NEMBOFW57_010576</name>
</gene>